<dbReference type="PROSITE" id="PS50181">
    <property type="entry name" value="FBOX"/>
    <property type="match status" value="1"/>
</dbReference>
<dbReference type="STRING" id="3775.A0A1Q3CG72"/>
<feature type="domain" description="F-box" evidence="1">
    <location>
        <begin position="11"/>
        <end position="60"/>
    </location>
</feature>
<dbReference type="InterPro" id="IPR057136">
    <property type="entry name" value="At2g35280_TPR_dom"/>
</dbReference>
<dbReference type="Pfam" id="PF23310">
    <property type="entry name" value="TPR_27"/>
    <property type="match status" value="1"/>
</dbReference>
<dbReference type="InterPro" id="IPR040338">
    <property type="entry name" value="At1g67623-like"/>
</dbReference>
<dbReference type="Proteomes" id="UP000187406">
    <property type="component" value="Unassembled WGS sequence"/>
</dbReference>
<dbReference type="EMBL" id="BDDD01001916">
    <property type="protein sequence ID" value="GAV79122.1"/>
    <property type="molecule type" value="Genomic_DNA"/>
</dbReference>
<accession>A0A1Q3CG72</accession>
<reference evidence="3" key="1">
    <citation type="submission" date="2016-04" db="EMBL/GenBank/DDBJ databases">
        <title>Cephalotus genome sequencing.</title>
        <authorList>
            <person name="Fukushima K."/>
            <person name="Hasebe M."/>
            <person name="Fang X."/>
        </authorList>
    </citation>
    <scope>NUCLEOTIDE SEQUENCE [LARGE SCALE GENOMIC DNA]</scope>
    <source>
        <strain evidence="3">cv. St1</strain>
    </source>
</reference>
<dbReference type="FunCoup" id="A0A1Q3CG72">
    <property type="interactions" value="109"/>
</dbReference>
<comment type="caution">
    <text evidence="2">The sequence shown here is derived from an EMBL/GenBank/DDBJ whole genome shotgun (WGS) entry which is preliminary data.</text>
</comment>
<proteinExistence type="predicted"/>
<evidence type="ECO:0000259" key="1">
    <source>
        <dbReference type="PROSITE" id="PS50181"/>
    </source>
</evidence>
<sequence>MKRTRHIKCLHPYIFSLPNDLVLEILARVAASSFTDILNAKLSCKFLNEIANNDYIYQQVSLEKVPVIPWWPNKQTSSFLDRCKKSGNVEALYRQGVIEYLSACNLESGLMYLRMATNSGHLGASYVLGVVLLCNNDDDEEGINFLNIVHNNVQGFEECRQQLQEVTTCLWFNNYLVPKPNNCLMQNEHLKKQRGWPTDNENVIQCEACRCHREIKFVCSLCSHGEKFYNY</sequence>
<dbReference type="SUPFAM" id="SSF81383">
    <property type="entry name" value="F-box domain"/>
    <property type="match status" value="1"/>
</dbReference>
<keyword evidence="3" id="KW-1185">Reference proteome</keyword>
<evidence type="ECO:0000313" key="2">
    <source>
        <dbReference type="EMBL" id="GAV79122.1"/>
    </source>
</evidence>
<dbReference type="OrthoDB" id="1926629at2759"/>
<dbReference type="AlphaFoldDB" id="A0A1Q3CG72"/>
<gene>
    <name evidence="2" type="ORF">CFOL_v3_22587</name>
</gene>
<evidence type="ECO:0000313" key="3">
    <source>
        <dbReference type="Proteomes" id="UP000187406"/>
    </source>
</evidence>
<dbReference type="PANTHER" id="PTHR33784">
    <property type="entry name" value="OS05G0482100 PROTEIN"/>
    <property type="match status" value="1"/>
</dbReference>
<dbReference type="InterPro" id="IPR001810">
    <property type="entry name" value="F-box_dom"/>
</dbReference>
<organism evidence="2 3">
    <name type="scientific">Cephalotus follicularis</name>
    <name type="common">Albany pitcher plant</name>
    <dbReference type="NCBI Taxonomy" id="3775"/>
    <lineage>
        <taxon>Eukaryota</taxon>
        <taxon>Viridiplantae</taxon>
        <taxon>Streptophyta</taxon>
        <taxon>Embryophyta</taxon>
        <taxon>Tracheophyta</taxon>
        <taxon>Spermatophyta</taxon>
        <taxon>Magnoliopsida</taxon>
        <taxon>eudicotyledons</taxon>
        <taxon>Gunneridae</taxon>
        <taxon>Pentapetalae</taxon>
        <taxon>rosids</taxon>
        <taxon>fabids</taxon>
        <taxon>Oxalidales</taxon>
        <taxon>Cephalotaceae</taxon>
        <taxon>Cephalotus</taxon>
    </lineage>
</organism>
<protein>
    <submittedName>
        <fullName evidence="2">F-box-like domain-containing protein</fullName>
    </submittedName>
</protein>
<dbReference type="PANTHER" id="PTHR33784:SF48">
    <property type="entry name" value="FAMILY PROTEIN, PUTATIVE-RELATED"/>
    <property type="match status" value="1"/>
</dbReference>
<dbReference type="Pfam" id="PF12937">
    <property type="entry name" value="F-box-like"/>
    <property type="match status" value="1"/>
</dbReference>
<name>A0A1Q3CG72_CEPFO</name>
<dbReference type="InterPro" id="IPR036047">
    <property type="entry name" value="F-box-like_dom_sf"/>
</dbReference>
<dbReference type="InParanoid" id="A0A1Q3CG72"/>